<dbReference type="CDD" id="cd01574">
    <property type="entry name" value="PBP1_LacI"/>
    <property type="match status" value="1"/>
</dbReference>
<dbReference type="PANTHER" id="PTHR30146">
    <property type="entry name" value="LACI-RELATED TRANSCRIPTIONAL REPRESSOR"/>
    <property type="match status" value="1"/>
</dbReference>
<dbReference type="GO" id="GO:0003700">
    <property type="term" value="F:DNA-binding transcription factor activity"/>
    <property type="evidence" value="ECO:0007669"/>
    <property type="project" value="TreeGrafter"/>
</dbReference>
<dbReference type="EMBL" id="FXBM01000004">
    <property type="protein sequence ID" value="SMH50503.1"/>
    <property type="molecule type" value="Genomic_DNA"/>
</dbReference>
<protein>
    <submittedName>
        <fullName evidence="5">Transcriptional regulator, LacI family</fullName>
    </submittedName>
</protein>
<dbReference type="SUPFAM" id="SSF47413">
    <property type="entry name" value="lambda repressor-like DNA-binding domains"/>
    <property type="match status" value="1"/>
</dbReference>
<evidence type="ECO:0000256" key="2">
    <source>
        <dbReference type="ARBA" id="ARBA00023125"/>
    </source>
</evidence>
<dbReference type="PANTHER" id="PTHR30146:SF109">
    <property type="entry name" value="HTH-TYPE TRANSCRIPTIONAL REGULATOR GALS"/>
    <property type="match status" value="1"/>
</dbReference>
<dbReference type="Proteomes" id="UP000193711">
    <property type="component" value="Unassembled WGS sequence"/>
</dbReference>
<dbReference type="OrthoDB" id="9785139at2"/>
<dbReference type="InterPro" id="IPR028082">
    <property type="entry name" value="Peripla_BP_I"/>
</dbReference>
<keyword evidence="6" id="KW-1185">Reference proteome</keyword>
<dbReference type="SUPFAM" id="SSF53822">
    <property type="entry name" value="Periplasmic binding protein-like I"/>
    <property type="match status" value="1"/>
</dbReference>
<dbReference type="InterPro" id="IPR000843">
    <property type="entry name" value="HTH_LacI"/>
</dbReference>
<dbReference type="Gene3D" id="1.10.260.40">
    <property type="entry name" value="lambda repressor-like DNA-binding domains"/>
    <property type="match status" value="1"/>
</dbReference>
<dbReference type="InterPro" id="IPR010982">
    <property type="entry name" value="Lambda_DNA-bd_dom_sf"/>
</dbReference>
<dbReference type="PROSITE" id="PS50932">
    <property type="entry name" value="HTH_LACI_2"/>
    <property type="match status" value="1"/>
</dbReference>
<organism evidence="5 6">
    <name type="scientific">Rathayibacter oskolensis</name>
    <dbReference type="NCBI Taxonomy" id="1891671"/>
    <lineage>
        <taxon>Bacteria</taxon>
        <taxon>Bacillati</taxon>
        <taxon>Actinomycetota</taxon>
        <taxon>Actinomycetes</taxon>
        <taxon>Micrococcales</taxon>
        <taxon>Microbacteriaceae</taxon>
        <taxon>Rathayibacter</taxon>
    </lineage>
</organism>
<keyword evidence="3" id="KW-0804">Transcription</keyword>
<gene>
    <name evidence="5" type="ORF">SAMN06295885_3562</name>
</gene>
<dbReference type="CDD" id="cd01392">
    <property type="entry name" value="HTH_LacI"/>
    <property type="match status" value="1"/>
</dbReference>
<evidence type="ECO:0000256" key="3">
    <source>
        <dbReference type="ARBA" id="ARBA00023163"/>
    </source>
</evidence>
<dbReference type="Pfam" id="PF00356">
    <property type="entry name" value="LacI"/>
    <property type="match status" value="1"/>
</dbReference>
<proteinExistence type="predicted"/>
<accession>A0A1X7PIK4</accession>
<dbReference type="SMART" id="SM00354">
    <property type="entry name" value="HTH_LACI"/>
    <property type="match status" value="1"/>
</dbReference>
<keyword evidence="1" id="KW-0805">Transcription regulation</keyword>
<evidence type="ECO:0000313" key="6">
    <source>
        <dbReference type="Proteomes" id="UP000193711"/>
    </source>
</evidence>
<dbReference type="PROSITE" id="PS00356">
    <property type="entry name" value="HTH_LACI_1"/>
    <property type="match status" value="1"/>
</dbReference>
<dbReference type="AlphaFoldDB" id="A0A1X7PIK4"/>
<evidence type="ECO:0000313" key="5">
    <source>
        <dbReference type="EMBL" id="SMH50503.1"/>
    </source>
</evidence>
<dbReference type="InterPro" id="IPR046335">
    <property type="entry name" value="LacI/GalR-like_sensor"/>
</dbReference>
<evidence type="ECO:0000259" key="4">
    <source>
        <dbReference type="PROSITE" id="PS50932"/>
    </source>
</evidence>
<dbReference type="Pfam" id="PF13377">
    <property type="entry name" value="Peripla_BP_3"/>
    <property type="match status" value="1"/>
</dbReference>
<keyword evidence="2" id="KW-0238">DNA-binding</keyword>
<feature type="domain" description="HTH lacI-type" evidence="4">
    <location>
        <begin position="1"/>
        <end position="53"/>
    </location>
</feature>
<name>A0A1X7PIK4_9MICO</name>
<reference evidence="6" key="1">
    <citation type="submission" date="2017-04" db="EMBL/GenBank/DDBJ databases">
        <authorList>
            <person name="Varghese N."/>
            <person name="Submissions S."/>
        </authorList>
    </citation>
    <scope>NUCLEOTIDE SEQUENCE [LARGE SCALE GENOMIC DNA]</scope>
    <source>
        <strain evidence="6">VKM Ac-2121</strain>
    </source>
</reference>
<dbReference type="GO" id="GO:0000976">
    <property type="term" value="F:transcription cis-regulatory region binding"/>
    <property type="evidence" value="ECO:0007669"/>
    <property type="project" value="TreeGrafter"/>
</dbReference>
<dbReference type="STRING" id="1891671.SAMN06295885_3562"/>
<evidence type="ECO:0000256" key="1">
    <source>
        <dbReference type="ARBA" id="ARBA00023015"/>
    </source>
</evidence>
<sequence length="327" mass="34747">MVDVAALAGVSQQTVSRVINGAPNVSPEIRARTEQAIAQLRYRRNTAASALASSKTRNIGVVSYSLSVHGPSVALYGISEQTRRNGYSTRLITLGDVDRSSIRHALDELTADEVDGIIVLVPLVSAVETLRGMDTSVPVVTFEQGSAPGSSSVSIDEVEGARLAVRHLLDLGHRTVAHVRGPDGWMASDARERGWSTELAAARRVVRPVVRTADWSVAEGYRAGVELAADPDVTAVFAANDPFALGVVKAFDDHGISVPGDRSVIGFDDVPEAGFYRPSLSTVHLDFAQVGQLAVDRVFALLRGDEVDALPLIEPRLVVRGSTAPPA</sequence>
<dbReference type="Gene3D" id="3.40.50.2300">
    <property type="match status" value="2"/>
</dbReference>
<dbReference type="RefSeq" id="WP_085477958.1">
    <property type="nucleotide sequence ID" value="NZ_FXBM01000004.1"/>
</dbReference>